<comment type="caution">
    <text evidence="1">The sequence shown here is derived from an EMBL/GenBank/DDBJ whole genome shotgun (WGS) entry which is preliminary data.</text>
</comment>
<evidence type="ECO:0000313" key="1">
    <source>
        <dbReference type="EMBL" id="GAF67890.1"/>
    </source>
</evidence>
<dbReference type="EMBL" id="BARS01008905">
    <property type="protein sequence ID" value="GAF67890.1"/>
    <property type="molecule type" value="Genomic_DNA"/>
</dbReference>
<proteinExistence type="predicted"/>
<feature type="non-terminal residue" evidence="1">
    <location>
        <position position="1"/>
    </location>
</feature>
<evidence type="ECO:0008006" key="2">
    <source>
        <dbReference type="Google" id="ProtNLM"/>
    </source>
</evidence>
<dbReference type="AlphaFoldDB" id="X0SVP8"/>
<reference evidence="1" key="1">
    <citation type="journal article" date="2014" name="Front. Microbiol.">
        <title>High frequency of phylogenetically diverse reductive dehalogenase-homologous genes in deep subseafloor sedimentary metagenomes.</title>
        <authorList>
            <person name="Kawai M."/>
            <person name="Futagami T."/>
            <person name="Toyoda A."/>
            <person name="Takaki Y."/>
            <person name="Nishi S."/>
            <person name="Hori S."/>
            <person name="Arai W."/>
            <person name="Tsubouchi T."/>
            <person name="Morono Y."/>
            <person name="Uchiyama I."/>
            <person name="Ito T."/>
            <person name="Fujiyama A."/>
            <person name="Inagaki F."/>
            <person name="Takami H."/>
        </authorList>
    </citation>
    <scope>NUCLEOTIDE SEQUENCE</scope>
    <source>
        <strain evidence="1">Expedition CK06-06</strain>
    </source>
</reference>
<name>X0SVP8_9ZZZZ</name>
<sequence>RAKLLLDNYESLSEAFNDMDNWGKIKGIGKQTIKKNKELFHSKEPVKK</sequence>
<organism evidence="1">
    <name type="scientific">marine sediment metagenome</name>
    <dbReference type="NCBI Taxonomy" id="412755"/>
    <lineage>
        <taxon>unclassified sequences</taxon>
        <taxon>metagenomes</taxon>
        <taxon>ecological metagenomes</taxon>
    </lineage>
</organism>
<accession>X0SVP8</accession>
<gene>
    <name evidence="1" type="ORF">S01H1_16867</name>
</gene>
<protein>
    <recommendedName>
        <fullName evidence="2">DisA/LigA helix-hairpin-helix motif domain-containing protein</fullName>
    </recommendedName>
</protein>